<evidence type="ECO:0000256" key="1">
    <source>
        <dbReference type="SAM" id="Phobius"/>
    </source>
</evidence>
<feature type="transmembrane region" description="Helical" evidence="1">
    <location>
        <begin position="28"/>
        <end position="48"/>
    </location>
</feature>
<evidence type="ECO:0000313" key="2">
    <source>
        <dbReference type="EMBL" id="XBH19732.1"/>
    </source>
</evidence>
<reference evidence="2" key="1">
    <citation type="submission" date="2023-03" db="EMBL/GenBank/DDBJ databases">
        <title>Edaphobacter sp.</title>
        <authorList>
            <person name="Huber K.J."/>
            <person name="Papendorf J."/>
            <person name="Pilke C."/>
            <person name="Bunk B."/>
            <person name="Sproeer C."/>
            <person name="Pester M."/>
        </authorList>
    </citation>
    <scope>NUCLEOTIDE SEQUENCE</scope>
    <source>
        <strain evidence="2">DSM 110680</strain>
    </source>
</reference>
<dbReference type="EMBL" id="CP121196">
    <property type="protein sequence ID" value="XBH19732.1"/>
    <property type="molecule type" value="Genomic_DNA"/>
</dbReference>
<organism evidence="2">
    <name type="scientific">Telmatobacter sp. DSM 110680</name>
    <dbReference type="NCBI Taxonomy" id="3036704"/>
    <lineage>
        <taxon>Bacteria</taxon>
        <taxon>Pseudomonadati</taxon>
        <taxon>Acidobacteriota</taxon>
        <taxon>Terriglobia</taxon>
        <taxon>Terriglobales</taxon>
        <taxon>Acidobacteriaceae</taxon>
        <taxon>Telmatobacter</taxon>
    </lineage>
</organism>
<keyword evidence="1" id="KW-0812">Transmembrane</keyword>
<gene>
    <name evidence="2" type="ORF">P8935_10545</name>
</gene>
<dbReference type="AlphaFoldDB" id="A0AAU7DNM0"/>
<name>A0AAU7DNM0_9BACT</name>
<protein>
    <submittedName>
        <fullName evidence="2">Uncharacterized protein</fullName>
    </submittedName>
</protein>
<proteinExistence type="predicted"/>
<dbReference type="RefSeq" id="WP_348264953.1">
    <property type="nucleotide sequence ID" value="NZ_CP121196.1"/>
</dbReference>
<keyword evidence="1" id="KW-0472">Membrane</keyword>
<accession>A0AAU7DNM0</accession>
<sequence>MKYAGLLVMPAGFFLSIAAILLFPSSPLRGVFVLCGLAVEAMGLVAAVRGHMQIPGENR</sequence>
<keyword evidence="1" id="KW-1133">Transmembrane helix</keyword>